<dbReference type="AlphaFoldDB" id="A0A507CAL5"/>
<dbReference type="RefSeq" id="XP_031027812.1">
    <property type="nucleotide sequence ID" value="XM_031166262.1"/>
</dbReference>
<organism evidence="2 3">
    <name type="scientific">Synchytrium microbalum</name>
    <dbReference type="NCBI Taxonomy" id="1806994"/>
    <lineage>
        <taxon>Eukaryota</taxon>
        <taxon>Fungi</taxon>
        <taxon>Fungi incertae sedis</taxon>
        <taxon>Chytridiomycota</taxon>
        <taxon>Chytridiomycota incertae sedis</taxon>
        <taxon>Chytridiomycetes</taxon>
        <taxon>Synchytriales</taxon>
        <taxon>Synchytriaceae</taxon>
        <taxon>Synchytrium</taxon>
    </lineage>
</organism>
<accession>A0A507CAL5</accession>
<dbReference type="GeneID" id="42001559"/>
<dbReference type="PANTHER" id="PTHR43319:SF3">
    <property type="entry name" value="BETA-LACTAMASE-RELATED DOMAIN-CONTAINING PROTEIN"/>
    <property type="match status" value="1"/>
</dbReference>
<keyword evidence="3" id="KW-1185">Reference proteome</keyword>
<dbReference type="STRING" id="1806994.A0A507CAL5"/>
<dbReference type="OrthoDB" id="5946976at2759"/>
<feature type="domain" description="Beta-lactamase-related" evidence="1">
    <location>
        <begin position="25"/>
        <end position="397"/>
    </location>
</feature>
<dbReference type="InterPro" id="IPR001466">
    <property type="entry name" value="Beta-lactam-related"/>
</dbReference>
<dbReference type="SUPFAM" id="SSF56601">
    <property type="entry name" value="beta-lactamase/transpeptidase-like"/>
    <property type="match status" value="1"/>
</dbReference>
<evidence type="ECO:0000313" key="2">
    <source>
        <dbReference type="EMBL" id="TPX38097.1"/>
    </source>
</evidence>
<reference evidence="2 3" key="1">
    <citation type="journal article" date="2019" name="Sci. Rep.">
        <title>Comparative genomics of chytrid fungi reveal insights into the obligate biotrophic and pathogenic lifestyle of Synchytrium endobioticum.</title>
        <authorList>
            <person name="van de Vossenberg B.T.L.H."/>
            <person name="Warris S."/>
            <person name="Nguyen H.D.T."/>
            <person name="van Gent-Pelzer M.P.E."/>
            <person name="Joly D.L."/>
            <person name="van de Geest H.C."/>
            <person name="Bonants P.J.M."/>
            <person name="Smith D.S."/>
            <person name="Levesque C.A."/>
            <person name="van der Lee T.A.J."/>
        </authorList>
    </citation>
    <scope>NUCLEOTIDE SEQUENCE [LARGE SCALE GENOMIC DNA]</scope>
    <source>
        <strain evidence="2 3">JEL517</strain>
    </source>
</reference>
<gene>
    <name evidence="2" type="ORF">SmJEL517_g00332</name>
</gene>
<dbReference type="InterPro" id="IPR052907">
    <property type="entry name" value="Beta-lactamase/esterase"/>
</dbReference>
<proteinExistence type="predicted"/>
<protein>
    <recommendedName>
        <fullName evidence="1">Beta-lactamase-related domain-containing protein</fullName>
    </recommendedName>
</protein>
<evidence type="ECO:0000259" key="1">
    <source>
        <dbReference type="Pfam" id="PF00144"/>
    </source>
</evidence>
<name>A0A507CAL5_9FUNG</name>
<dbReference type="InterPro" id="IPR012338">
    <property type="entry name" value="Beta-lactam/transpept-like"/>
</dbReference>
<sequence>MATPKSFPIKVVRCEPGFAKVAAAFKANFDDGDEIGSSLVIYYQGRKVVELYGGYTDYDESTLNVVFSSGKTVESIVAAYLVSTGKLDYEALVSAYWPEFGRYDKENVKVKDVLGHRGGLSWFDARHRPRVEDWQDLELMAHLIAEQPHNFAGITTYSYHAATRGWVLNEIFRRVSGNKSFGVLVNELFTPYGVEFYCGTPDSVESSKRICDIVPWPYGREGLKPQPAAKELPASTVAISANVGRVTVGVTEMIPVVNTRVGRKGQAPSFNCVTNANGLATIAAIMAGGGSLNGERLISVEAMKKADVEQELMTDVNSNFEIRLTNAGYAHWPEQTQPWFPNGKGSNRRANWCWSGWMGLGGSVCQWDQNHNVSMGFVMNGAHPSAAGDRRTQRIRAALCDAVDALTVSPSQKL</sequence>
<dbReference type="Pfam" id="PF00144">
    <property type="entry name" value="Beta-lactamase"/>
    <property type="match status" value="1"/>
</dbReference>
<comment type="caution">
    <text evidence="2">The sequence shown here is derived from an EMBL/GenBank/DDBJ whole genome shotgun (WGS) entry which is preliminary data.</text>
</comment>
<dbReference type="Proteomes" id="UP000319731">
    <property type="component" value="Unassembled WGS sequence"/>
</dbReference>
<dbReference type="EMBL" id="QEAO01000001">
    <property type="protein sequence ID" value="TPX38097.1"/>
    <property type="molecule type" value="Genomic_DNA"/>
</dbReference>
<dbReference type="PANTHER" id="PTHR43319">
    <property type="entry name" value="BETA-LACTAMASE-RELATED"/>
    <property type="match status" value="1"/>
</dbReference>
<evidence type="ECO:0000313" key="3">
    <source>
        <dbReference type="Proteomes" id="UP000319731"/>
    </source>
</evidence>
<dbReference type="Gene3D" id="3.40.710.10">
    <property type="entry name" value="DD-peptidase/beta-lactamase superfamily"/>
    <property type="match status" value="1"/>
</dbReference>